<dbReference type="PANTHER" id="PTHR21137">
    <property type="entry name" value="ODORANT RECEPTOR"/>
    <property type="match status" value="1"/>
</dbReference>
<feature type="transmembrane region" description="Helical" evidence="10">
    <location>
        <begin position="179"/>
        <end position="202"/>
    </location>
</feature>
<feature type="transmembrane region" description="Helical" evidence="10">
    <location>
        <begin position="34"/>
        <end position="53"/>
    </location>
</feature>
<evidence type="ECO:0000256" key="7">
    <source>
        <dbReference type="ARBA" id="ARBA00023136"/>
    </source>
</evidence>
<dbReference type="VEuPathDB" id="VectorBase:ADIR006198"/>
<keyword evidence="2" id="KW-1003">Cell membrane</keyword>
<evidence type="ECO:0000256" key="1">
    <source>
        <dbReference type="ARBA" id="ARBA00004651"/>
    </source>
</evidence>
<name>A0A182NEX6_9DIPT</name>
<evidence type="ECO:0000256" key="5">
    <source>
        <dbReference type="ARBA" id="ARBA00022725"/>
    </source>
</evidence>
<keyword evidence="8" id="KW-0675">Receptor</keyword>
<dbReference type="AlphaFoldDB" id="A0A182NEX6"/>
<dbReference type="PANTHER" id="PTHR21137:SF35">
    <property type="entry name" value="ODORANT RECEPTOR 19A-RELATED"/>
    <property type="match status" value="1"/>
</dbReference>
<evidence type="ECO:0000256" key="9">
    <source>
        <dbReference type="ARBA" id="ARBA00023224"/>
    </source>
</evidence>
<reference evidence="12" key="1">
    <citation type="submission" date="2013-03" db="EMBL/GenBank/DDBJ databases">
        <title>The Genome Sequence of Anopheles dirus WRAIR2.</title>
        <authorList>
            <consortium name="The Broad Institute Genomics Platform"/>
            <person name="Neafsey D.E."/>
            <person name="Walton C."/>
            <person name="Walker B."/>
            <person name="Young S.K."/>
            <person name="Zeng Q."/>
            <person name="Gargeya S."/>
            <person name="Fitzgerald M."/>
            <person name="Haas B."/>
            <person name="Abouelleil A."/>
            <person name="Allen A.W."/>
            <person name="Alvarado L."/>
            <person name="Arachchi H.M."/>
            <person name="Berlin A.M."/>
            <person name="Chapman S.B."/>
            <person name="Gainer-Dewar J."/>
            <person name="Goldberg J."/>
            <person name="Griggs A."/>
            <person name="Gujja S."/>
            <person name="Hansen M."/>
            <person name="Howarth C."/>
            <person name="Imamovic A."/>
            <person name="Ireland A."/>
            <person name="Larimer J."/>
            <person name="McCowan C."/>
            <person name="Murphy C."/>
            <person name="Pearson M."/>
            <person name="Poon T.W."/>
            <person name="Priest M."/>
            <person name="Roberts A."/>
            <person name="Saif S."/>
            <person name="Shea T."/>
            <person name="Sisk P."/>
            <person name="Sykes S."/>
            <person name="Wortman J."/>
            <person name="Nusbaum C."/>
            <person name="Birren B."/>
        </authorList>
    </citation>
    <scope>NUCLEOTIDE SEQUENCE [LARGE SCALE GENOMIC DNA]</scope>
    <source>
        <strain evidence="12">WRAIR2</strain>
    </source>
</reference>
<evidence type="ECO:0000256" key="3">
    <source>
        <dbReference type="ARBA" id="ARBA00022606"/>
    </source>
</evidence>
<evidence type="ECO:0000256" key="2">
    <source>
        <dbReference type="ARBA" id="ARBA00022475"/>
    </source>
</evidence>
<organism evidence="11 12">
    <name type="scientific">Anopheles dirus</name>
    <dbReference type="NCBI Taxonomy" id="7168"/>
    <lineage>
        <taxon>Eukaryota</taxon>
        <taxon>Metazoa</taxon>
        <taxon>Ecdysozoa</taxon>
        <taxon>Arthropoda</taxon>
        <taxon>Hexapoda</taxon>
        <taxon>Insecta</taxon>
        <taxon>Pterygota</taxon>
        <taxon>Neoptera</taxon>
        <taxon>Endopterygota</taxon>
        <taxon>Diptera</taxon>
        <taxon>Nematocera</taxon>
        <taxon>Culicoidea</taxon>
        <taxon>Culicidae</taxon>
        <taxon>Anophelinae</taxon>
        <taxon>Anopheles</taxon>
    </lineage>
</organism>
<evidence type="ECO:0000256" key="8">
    <source>
        <dbReference type="ARBA" id="ARBA00023170"/>
    </source>
</evidence>
<proteinExistence type="predicted"/>
<dbReference type="GO" id="GO:0007165">
    <property type="term" value="P:signal transduction"/>
    <property type="evidence" value="ECO:0007669"/>
    <property type="project" value="UniProtKB-KW"/>
</dbReference>
<keyword evidence="7 10" id="KW-0472">Membrane</keyword>
<dbReference type="STRING" id="7168.A0A182NEX6"/>
<reference evidence="11" key="2">
    <citation type="submission" date="2020-05" db="UniProtKB">
        <authorList>
            <consortium name="EnsemblMetazoa"/>
        </authorList>
    </citation>
    <scope>IDENTIFICATION</scope>
    <source>
        <strain evidence="11">WRAIR2</strain>
    </source>
</reference>
<keyword evidence="12" id="KW-1185">Reference proteome</keyword>
<evidence type="ECO:0000313" key="11">
    <source>
        <dbReference type="EnsemblMetazoa" id="ADIR006198-PA"/>
    </source>
</evidence>
<keyword evidence="3" id="KW-0716">Sensory transduction</keyword>
<protein>
    <submittedName>
        <fullName evidence="11">Uncharacterized protein</fullName>
    </submittedName>
</protein>
<evidence type="ECO:0000256" key="6">
    <source>
        <dbReference type="ARBA" id="ARBA00022989"/>
    </source>
</evidence>
<feature type="transmembrane region" description="Helical" evidence="10">
    <location>
        <begin position="128"/>
        <end position="149"/>
    </location>
</feature>
<dbReference type="Pfam" id="PF02949">
    <property type="entry name" value="7tm_6"/>
    <property type="match status" value="1"/>
</dbReference>
<evidence type="ECO:0000256" key="10">
    <source>
        <dbReference type="SAM" id="Phobius"/>
    </source>
</evidence>
<dbReference type="GO" id="GO:0005886">
    <property type="term" value="C:plasma membrane"/>
    <property type="evidence" value="ECO:0007669"/>
    <property type="project" value="UniProtKB-SubCell"/>
</dbReference>
<feature type="transmembrane region" description="Helical" evidence="10">
    <location>
        <begin position="288"/>
        <end position="307"/>
    </location>
</feature>
<accession>A0A182NEX6</accession>
<dbReference type="EnsemblMetazoa" id="ADIR006198-RA">
    <property type="protein sequence ID" value="ADIR006198-PA"/>
    <property type="gene ID" value="ADIR006198"/>
</dbReference>
<keyword evidence="6 10" id="KW-1133">Transmembrane helix</keyword>
<keyword evidence="5" id="KW-0552">Olfaction</keyword>
<keyword evidence="9" id="KW-0807">Transducer</keyword>
<evidence type="ECO:0000313" key="12">
    <source>
        <dbReference type="Proteomes" id="UP000075884"/>
    </source>
</evidence>
<sequence length="369" mass="42689">MKFFLIDNPREVIPIGCRLLKLFGLDRGEKLKPVYWTHCVLYVLFSVIPRGLLEINDTVMLLRLGSELAFVCCLFFQKLALYFRRRHLYRLVDMLQMCMDKPYSDEIDTFIVRSNAKINKSSVTCCKYFLLAFISYCLVPPIASFAVYVRNARNDTGIQEEYIISTEMNMYYLDIRYNLLHYSIFTGTIWVLTVTSCLTLCTKDVVDMSVMKATTLMFQVTAMQIRELRGRISQAQLATVIDSHRDTLLCAQHLQHALNLSLLVQLTFCSAIWCLMLLYVLLMGFDSRILNILILLIIVTIETYAYCKLGTQLTDKGEDVLMALQQLAWYDQSVAIQKQIIFMIRRSQKPIVLTAGKLFYANVLQFSEM</sequence>
<dbReference type="GO" id="GO:0005549">
    <property type="term" value="F:odorant binding"/>
    <property type="evidence" value="ECO:0007669"/>
    <property type="project" value="InterPro"/>
</dbReference>
<comment type="subcellular location">
    <subcellularLocation>
        <location evidence="1">Cell membrane</location>
        <topology evidence="1">Multi-pass membrane protein</topology>
    </subcellularLocation>
</comment>
<evidence type="ECO:0000256" key="4">
    <source>
        <dbReference type="ARBA" id="ARBA00022692"/>
    </source>
</evidence>
<keyword evidence="4 10" id="KW-0812">Transmembrane</keyword>
<dbReference type="Proteomes" id="UP000075884">
    <property type="component" value="Unassembled WGS sequence"/>
</dbReference>
<dbReference type="InterPro" id="IPR004117">
    <property type="entry name" value="7tm6_olfct_rcpt"/>
</dbReference>
<feature type="transmembrane region" description="Helical" evidence="10">
    <location>
        <begin position="262"/>
        <end position="282"/>
    </location>
</feature>
<dbReference type="GO" id="GO:0004984">
    <property type="term" value="F:olfactory receptor activity"/>
    <property type="evidence" value="ECO:0007669"/>
    <property type="project" value="InterPro"/>
</dbReference>